<dbReference type="RefSeq" id="WP_203872685.1">
    <property type="nucleotide sequence ID" value="NZ_BOOK01000001.1"/>
</dbReference>
<comment type="caution">
    <text evidence="2">The sequence shown here is derived from an EMBL/GenBank/DDBJ whole genome shotgun (WGS) entry which is preliminary data.</text>
</comment>
<feature type="region of interest" description="Disordered" evidence="1">
    <location>
        <begin position="1"/>
        <end position="28"/>
    </location>
</feature>
<name>A0A8J3SRH3_9ACTN</name>
<reference evidence="2" key="1">
    <citation type="submission" date="2021-01" db="EMBL/GenBank/DDBJ databases">
        <title>Whole genome shotgun sequence of Planobispora takensis NBRC 109077.</title>
        <authorList>
            <person name="Komaki H."/>
            <person name="Tamura T."/>
        </authorList>
    </citation>
    <scope>NUCLEOTIDE SEQUENCE</scope>
    <source>
        <strain evidence="2">NBRC 109077</strain>
    </source>
</reference>
<accession>A0A8J3SRH3</accession>
<evidence type="ECO:0000313" key="3">
    <source>
        <dbReference type="Proteomes" id="UP000634476"/>
    </source>
</evidence>
<dbReference type="Proteomes" id="UP000634476">
    <property type="component" value="Unassembled WGS sequence"/>
</dbReference>
<keyword evidence="3" id="KW-1185">Reference proteome</keyword>
<evidence type="ECO:0000313" key="2">
    <source>
        <dbReference type="EMBL" id="GIH98190.1"/>
    </source>
</evidence>
<evidence type="ECO:0000256" key="1">
    <source>
        <dbReference type="SAM" id="MobiDB-lite"/>
    </source>
</evidence>
<organism evidence="2 3">
    <name type="scientific">Planobispora takensis</name>
    <dbReference type="NCBI Taxonomy" id="1367882"/>
    <lineage>
        <taxon>Bacteria</taxon>
        <taxon>Bacillati</taxon>
        <taxon>Actinomycetota</taxon>
        <taxon>Actinomycetes</taxon>
        <taxon>Streptosporangiales</taxon>
        <taxon>Streptosporangiaceae</taxon>
        <taxon>Planobispora</taxon>
    </lineage>
</organism>
<dbReference type="AlphaFoldDB" id="A0A8J3SRH3"/>
<proteinExistence type="predicted"/>
<protein>
    <submittedName>
        <fullName evidence="2">Uncharacterized protein</fullName>
    </submittedName>
</protein>
<gene>
    <name evidence="2" type="ORF">Pta02_01990</name>
</gene>
<sequence>MEIKLEYNPPAPGMVPPRLRRPFKDEDYVPPQQENHFDVVNELVRLSVKLLANLPDPSLGPDERLERIARVVPTSQLQSAHRRSARNKLVQLRRRLDELVPDEGMTSEEKLDLLIARVHELVPGDAPFIVKLETMGDFRATDIGLSPHHWQ</sequence>
<dbReference type="EMBL" id="BOOK01000001">
    <property type="protein sequence ID" value="GIH98190.1"/>
    <property type="molecule type" value="Genomic_DNA"/>
</dbReference>